<dbReference type="PANTHER" id="PTHR32322:SF2">
    <property type="entry name" value="EAMA DOMAIN-CONTAINING PROTEIN"/>
    <property type="match status" value="1"/>
</dbReference>
<feature type="transmembrane region" description="Helical" evidence="6">
    <location>
        <begin position="45"/>
        <end position="65"/>
    </location>
</feature>
<keyword evidence="3 6" id="KW-0812">Transmembrane</keyword>
<dbReference type="SUPFAM" id="SSF103481">
    <property type="entry name" value="Multidrug resistance efflux transporter EmrE"/>
    <property type="match status" value="2"/>
</dbReference>
<evidence type="ECO:0000256" key="5">
    <source>
        <dbReference type="ARBA" id="ARBA00023136"/>
    </source>
</evidence>
<dbReference type="EMBL" id="JACLQD010000002">
    <property type="protein sequence ID" value="MBC2835035.1"/>
    <property type="molecule type" value="Genomic_DNA"/>
</dbReference>
<evidence type="ECO:0000256" key="4">
    <source>
        <dbReference type="ARBA" id="ARBA00022989"/>
    </source>
</evidence>
<name>A0A842I5Z4_9RHOB</name>
<accession>A0A842I5Z4</accession>
<sequence length="295" mass="31235">MTTAPSAPVLRRLLWPLLAAALVTSWASGFIGIRYASDHATVFQVLFWRNLLAGALLLLPALMIGPRIGLRALLQQMGFGCAIMFLYLGGFALAIGQRVPTGLVALISDLVPLAIAVLSAPVLRQPLKGRQWLGTALGAAGVVIASAGGLRLGTAPFWAYLLTVAAMLVFAVASVLQKKIGAVHMPVHQSLAIQCLTAAGLFGICLHVSGGLAPPSDPHFWFGVGWLVLFATFFCYSTYFIALRIYPAAQVSSAIYLSPPVTMIWAWALFAEPLTLPMGLGLAVTLAGVRLSTVR</sequence>
<organism evidence="8 9">
    <name type="scientific">Paragemmobacter straminiformis</name>
    <dbReference type="NCBI Taxonomy" id="2045119"/>
    <lineage>
        <taxon>Bacteria</taxon>
        <taxon>Pseudomonadati</taxon>
        <taxon>Pseudomonadota</taxon>
        <taxon>Alphaproteobacteria</taxon>
        <taxon>Rhodobacterales</taxon>
        <taxon>Paracoccaceae</taxon>
        <taxon>Paragemmobacter</taxon>
    </lineage>
</organism>
<evidence type="ECO:0000313" key="9">
    <source>
        <dbReference type="Proteomes" id="UP000555411"/>
    </source>
</evidence>
<dbReference type="GO" id="GO:0016020">
    <property type="term" value="C:membrane"/>
    <property type="evidence" value="ECO:0007669"/>
    <property type="project" value="UniProtKB-SubCell"/>
</dbReference>
<comment type="caution">
    <text evidence="8">The sequence shown here is derived from an EMBL/GenBank/DDBJ whole genome shotgun (WGS) entry which is preliminary data.</text>
</comment>
<dbReference type="Pfam" id="PF00892">
    <property type="entry name" value="EamA"/>
    <property type="match status" value="2"/>
</dbReference>
<feature type="transmembrane region" description="Helical" evidence="6">
    <location>
        <begin position="157"/>
        <end position="176"/>
    </location>
</feature>
<feature type="transmembrane region" description="Helical" evidence="6">
    <location>
        <begin position="132"/>
        <end position="151"/>
    </location>
</feature>
<evidence type="ECO:0000256" key="6">
    <source>
        <dbReference type="SAM" id="Phobius"/>
    </source>
</evidence>
<evidence type="ECO:0000256" key="1">
    <source>
        <dbReference type="ARBA" id="ARBA00004141"/>
    </source>
</evidence>
<keyword evidence="9" id="KW-1185">Reference proteome</keyword>
<feature type="domain" description="EamA" evidence="7">
    <location>
        <begin position="158"/>
        <end position="292"/>
    </location>
</feature>
<protein>
    <submittedName>
        <fullName evidence="8">DMT family transporter</fullName>
    </submittedName>
</protein>
<dbReference type="InterPro" id="IPR037185">
    <property type="entry name" value="EmrE-like"/>
</dbReference>
<comment type="similarity">
    <text evidence="2">Belongs to the EamA transporter family.</text>
</comment>
<dbReference type="InterPro" id="IPR050638">
    <property type="entry name" value="AA-Vitamin_Transporters"/>
</dbReference>
<dbReference type="Proteomes" id="UP000555411">
    <property type="component" value="Unassembled WGS sequence"/>
</dbReference>
<feature type="transmembrane region" description="Helical" evidence="6">
    <location>
        <begin position="77"/>
        <end position="96"/>
    </location>
</feature>
<evidence type="ECO:0000256" key="2">
    <source>
        <dbReference type="ARBA" id="ARBA00007362"/>
    </source>
</evidence>
<keyword evidence="5 6" id="KW-0472">Membrane</keyword>
<evidence type="ECO:0000313" key="8">
    <source>
        <dbReference type="EMBL" id="MBC2835035.1"/>
    </source>
</evidence>
<gene>
    <name evidence="8" type="ORF">H7F16_05915</name>
</gene>
<proteinExistence type="inferred from homology"/>
<feature type="transmembrane region" description="Helical" evidence="6">
    <location>
        <begin position="191"/>
        <end position="213"/>
    </location>
</feature>
<evidence type="ECO:0000256" key="3">
    <source>
        <dbReference type="ARBA" id="ARBA00022692"/>
    </source>
</evidence>
<dbReference type="AlphaFoldDB" id="A0A842I5Z4"/>
<feature type="domain" description="EamA" evidence="7">
    <location>
        <begin position="14"/>
        <end position="146"/>
    </location>
</feature>
<dbReference type="PANTHER" id="PTHR32322">
    <property type="entry name" value="INNER MEMBRANE TRANSPORTER"/>
    <property type="match status" value="1"/>
</dbReference>
<feature type="transmembrane region" description="Helical" evidence="6">
    <location>
        <begin position="102"/>
        <end position="120"/>
    </location>
</feature>
<evidence type="ECO:0000259" key="7">
    <source>
        <dbReference type="Pfam" id="PF00892"/>
    </source>
</evidence>
<comment type="subcellular location">
    <subcellularLocation>
        <location evidence="1">Membrane</location>
        <topology evidence="1">Multi-pass membrane protein</topology>
    </subcellularLocation>
</comment>
<feature type="transmembrane region" description="Helical" evidence="6">
    <location>
        <begin position="219"/>
        <end position="242"/>
    </location>
</feature>
<dbReference type="RefSeq" id="WP_185796668.1">
    <property type="nucleotide sequence ID" value="NZ_JACLQD010000002.1"/>
</dbReference>
<keyword evidence="4 6" id="KW-1133">Transmembrane helix</keyword>
<dbReference type="InterPro" id="IPR000620">
    <property type="entry name" value="EamA_dom"/>
</dbReference>
<reference evidence="8 9" key="1">
    <citation type="journal article" date="2017" name="Int. J. Syst. Evol. Microbiol.">
        <title>Gemmobacter straminiformis sp. nov., isolated from an artificial fountain.</title>
        <authorList>
            <person name="Kang J.Y."/>
            <person name="Kim M.J."/>
            <person name="Chun J."/>
            <person name="Son K.P."/>
            <person name="Jahng K.Y."/>
        </authorList>
    </citation>
    <scope>NUCLEOTIDE SEQUENCE [LARGE SCALE GENOMIC DNA]</scope>
    <source>
        <strain evidence="8 9">CAM-8</strain>
    </source>
</reference>